<gene>
    <name evidence="2" type="ORF">EHYA_03019</name>
</gene>
<comment type="caution">
    <text evidence="2">The sequence shown here is derived from an EMBL/GenBank/DDBJ whole genome shotgun (WGS) entry which is preliminary data.</text>
</comment>
<evidence type="ECO:0000313" key="3">
    <source>
        <dbReference type="Proteomes" id="UP000286931"/>
    </source>
</evidence>
<keyword evidence="1" id="KW-1133">Transmembrane helix</keyword>
<dbReference type="EMBL" id="BIFH01000017">
    <property type="protein sequence ID" value="GCD95347.1"/>
    <property type="molecule type" value="Genomic_DNA"/>
</dbReference>
<sequence>MRDRDEFSEETRRAVAQLRRAVWILPVVLILGLALLAL</sequence>
<protein>
    <submittedName>
        <fullName evidence="2">Uncharacterized protein</fullName>
    </submittedName>
</protein>
<name>A0A401YL71_9ACTN</name>
<dbReference type="AlphaFoldDB" id="A0A401YL71"/>
<dbReference type="NCBIfam" id="NF047320">
    <property type="entry name" value="morpho_MmpB"/>
    <property type="match status" value="1"/>
</dbReference>
<feature type="transmembrane region" description="Helical" evidence="1">
    <location>
        <begin position="21"/>
        <end position="37"/>
    </location>
</feature>
<dbReference type="RefSeq" id="WP_371862999.1">
    <property type="nucleotide sequence ID" value="NZ_BIFH01000017.1"/>
</dbReference>
<accession>A0A401YL71</accession>
<organism evidence="2 3">
    <name type="scientific">Embleya hyalina</name>
    <dbReference type="NCBI Taxonomy" id="516124"/>
    <lineage>
        <taxon>Bacteria</taxon>
        <taxon>Bacillati</taxon>
        <taxon>Actinomycetota</taxon>
        <taxon>Actinomycetes</taxon>
        <taxon>Kitasatosporales</taxon>
        <taxon>Streptomycetaceae</taxon>
        <taxon>Embleya</taxon>
    </lineage>
</organism>
<keyword evidence="3" id="KW-1185">Reference proteome</keyword>
<proteinExistence type="predicted"/>
<dbReference type="Pfam" id="PF26627">
    <property type="entry name" value="MmpB"/>
    <property type="match status" value="1"/>
</dbReference>
<evidence type="ECO:0000256" key="1">
    <source>
        <dbReference type="SAM" id="Phobius"/>
    </source>
</evidence>
<keyword evidence="1" id="KW-0812">Transmembrane</keyword>
<dbReference type="InterPro" id="IPR058070">
    <property type="entry name" value="MmpB-like"/>
</dbReference>
<keyword evidence="1" id="KW-0472">Membrane</keyword>
<dbReference type="Proteomes" id="UP000286931">
    <property type="component" value="Unassembled WGS sequence"/>
</dbReference>
<reference evidence="2 3" key="1">
    <citation type="submission" date="2018-12" db="EMBL/GenBank/DDBJ databases">
        <title>Draft genome sequence of Embleya hyalina NBRC 13850T.</title>
        <authorList>
            <person name="Komaki H."/>
            <person name="Hosoyama A."/>
            <person name="Kimura A."/>
            <person name="Ichikawa N."/>
            <person name="Tamura T."/>
        </authorList>
    </citation>
    <scope>NUCLEOTIDE SEQUENCE [LARGE SCALE GENOMIC DNA]</scope>
    <source>
        <strain evidence="2 3">NBRC 13850</strain>
    </source>
</reference>
<evidence type="ECO:0000313" key="2">
    <source>
        <dbReference type="EMBL" id="GCD95347.1"/>
    </source>
</evidence>